<reference evidence="1 2" key="1">
    <citation type="journal article" date="2006" name="Science">
        <title>The genome of black cottonwood, Populus trichocarpa (Torr. &amp; Gray).</title>
        <authorList>
            <person name="Tuskan G.A."/>
            <person name="Difazio S."/>
            <person name="Jansson S."/>
            <person name="Bohlmann J."/>
            <person name="Grigoriev I."/>
            <person name="Hellsten U."/>
            <person name="Putnam N."/>
            <person name="Ralph S."/>
            <person name="Rombauts S."/>
            <person name="Salamov A."/>
            <person name="Schein J."/>
            <person name="Sterck L."/>
            <person name="Aerts A."/>
            <person name="Bhalerao R.R."/>
            <person name="Bhalerao R.P."/>
            <person name="Blaudez D."/>
            <person name="Boerjan W."/>
            <person name="Brun A."/>
            <person name="Brunner A."/>
            <person name="Busov V."/>
            <person name="Campbell M."/>
            <person name="Carlson J."/>
            <person name="Chalot M."/>
            <person name="Chapman J."/>
            <person name="Chen G.L."/>
            <person name="Cooper D."/>
            <person name="Coutinho P.M."/>
            <person name="Couturier J."/>
            <person name="Covert S."/>
            <person name="Cronk Q."/>
            <person name="Cunningham R."/>
            <person name="Davis J."/>
            <person name="Degroeve S."/>
            <person name="Dejardin A."/>
            <person name="Depamphilis C."/>
            <person name="Detter J."/>
            <person name="Dirks B."/>
            <person name="Dubchak I."/>
            <person name="Duplessis S."/>
            <person name="Ehlting J."/>
            <person name="Ellis B."/>
            <person name="Gendler K."/>
            <person name="Goodstein D."/>
            <person name="Gribskov M."/>
            <person name="Grimwood J."/>
            <person name="Groover A."/>
            <person name="Gunter L."/>
            <person name="Hamberger B."/>
            <person name="Heinze B."/>
            <person name="Helariutta Y."/>
            <person name="Henrissat B."/>
            <person name="Holligan D."/>
            <person name="Holt R."/>
            <person name="Huang W."/>
            <person name="Islam-Faridi N."/>
            <person name="Jones S."/>
            <person name="Jones-Rhoades M."/>
            <person name="Jorgensen R."/>
            <person name="Joshi C."/>
            <person name="Kangasjarvi J."/>
            <person name="Karlsson J."/>
            <person name="Kelleher C."/>
            <person name="Kirkpatrick R."/>
            <person name="Kirst M."/>
            <person name="Kohler A."/>
            <person name="Kalluri U."/>
            <person name="Larimer F."/>
            <person name="Leebens-Mack J."/>
            <person name="Leple J.C."/>
            <person name="Locascio P."/>
            <person name="Lou Y."/>
            <person name="Lucas S."/>
            <person name="Martin F."/>
            <person name="Montanini B."/>
            <person name="Napoli C."/>
            <person name="Nelson D.R."/>
            <person name="Nelson C."/>
            <person name="Nieminen K."/>
            <person name="Nilsson O."/>
            <person name="Pereda V."/>
            <person name="Peter G."/>
            <person name="Philippe R."/>
            <person name="Pilate G."/>
            <person name="Poliakov A."/>
            <person name="Razumovskaya J."/>
            <person name="Richardson P."/>
            <person name="Rinaldi C."/>
            <person name="Ritland K."/>
            <person name="Rouze P."/>
            <person name="Ryaboy D."/>
            <person name="Schmutz J."/>
            <person name="Schrader J."/>
            <person name="Segerman B."/>
            <person name="Shin H."/>
            <person name="Siddiqui A."/>
            <person name="Sterky F."/>
            <person name="Terry A."/>
            <person name="Tsai C.J."/>
            <person name="Uberbacher E."/>
            <person name="Unneberg P."/>
            <person name="Vahala J."/>
            <person name="Wall K."/>
            <person name="Wessler S."/>
            <person name="Yang G."/>
            <person name="Yin T."/>
            <person name="Douglas C."/>
            <person name="Marra M."/>
            <person name="Sandberg G."/>
            <person name="Van de Peer Y."/>
            <person name="Rokhsar D."/>
        </authorList>
    </citation>
    <scope>NUCLEOTIDE SEQUENCE [LARGE SCALE GENOMIC DNA]</scope>
    <source>
        <strain evidence="2">cv. Nisqually</strain>
    </source>
</reference>
<proteinExistence type="predicted"/>
<protein>
    <submittedName>
        <fullName evidence="1">Uncharacterized protein</fullName>
    </submittedName>
</protein>
<dbReference type="AlphaFoldDB" id="A0A2K2BHY2"/>
<sequence length="94" mass="11174">MPSVTTRVYREREKKKWLLQREALLAHQLWFMPNSDLHGFLGLILHHILELWQEILGLTHLALERIRKVVCEGRVGPCSLALPWLELREFFSQM</sequence>
<name>A0A2K2BHY2_POPTR</name>
<evidence type="ECO:0000313" key="2">
    <source>
        <dbReference type="Proteomes" id="UP000006729"/>
    </source>
</evidence>
<dbReference type="Proteomes" id="UP000006729">
    <property type="component" value="Chromosome 2"/>
</dbReference>
<dbReference type="InParanoid" id="A0A2K2BHY2"/>
<gene>
    <name evidence="1" type="ORF">POPTR_002G126600</name>
</gene>
<dbReference type="EMBL" id="CM009291">
    <property type="protein sequence ID" value="PNT49386.1"/>
    <property type="molecule type" value="Genomic_DNA"/>
</dbReference>
<accession>A0A2K2BHY2</accession>
<evidence type="ECO:0000313" key="1">
    <source>
        <dbReference type="EMBL" id="PNT49386.1"/>
    </source>
</evidence>
<keyword evidence="2" id="KW-1185">Reference proteome</keyword>
<organism evidence="1 2">
    <name type="scientific">Populus trichocarpa</name>
    <name type="common">Western balsam poplar</name>
    <name type="synonym">Populus balsamifera subsp. trichocarpa</name>
    <dbReference type="NCBI Taxonomy" id="3694"/>
    <lineage>
        <taxon>Eukaryota</taxon>
        <taxon>Viridiplantae</taxon>
        <taxon>Streptophyta</taxon>
        <taxon>Embryophyta</taxon>
        <taxon>Tracheophyta</taxon>
        <taxon>Spermatophyta</taxon>
        <taxon>Magnoliopsida</taxon>
        <taxon>eudicotyledons</taxon>
        <taxon>Gunneridae</taxon>
        <taxon>Pentapetalae</taxon>
        <taxon>rosids</taxon>
        <taxon>fabids</taxon>
        <taxon>Malpighiales</taxon>
        <taxon>Salicaceae</taxon>
        <taxon>Saliceae</taxon>
        <taxon>Populus</taxon>
    </lineage>
</organism>